<dbReference type="InterPro" id="IPR004358">
    <property type="entry name" value="Sig_transdc_His_kin-like_C"/>
</dbReference>
<keyword evidence="8" id="KW-1133">Transmembrane helix</keyword>
<dbReference type="InterPro" id="IPR036097">
    <property type="entry name" value="HisK_dim/P_sf"/>
</dbReference>
<dbReference type="PANTHER" id="PTHR45436:SF1">
    <property type="entry name" value="SENSOR PROTEIN QSEC"/>
    <property type="match status" value="1"/>
</dbReference>
<dbReference type="InterPro" id="IPR003594">
    <property type="entry name" value="HATPase_dom"/>
</dbReference>
<reference evidence="12" key="2">
    <citation type="submission" date="2007-04" db="EMBL/GenBank/DDBJ databases">
        <title>Complete genome sequence of the nitrogen-fixing bacterium Azorhizobium caulinodans ORS571.</title>
        <authorList>
            <person name="Lee K.B."/>
            <person name="Backer P.D."/>
            <person name="Aono T."/>
            <person name="Liu C.T."/>
            <person name="Suzuki S."/>
            <person name="Suzuki T."/>
            <person name="Kaneko T."/>
            <person name="Yamada M."/>
            <person name="Tabata S."/>
            <person name="Kupfer D.M."/>
            <person name="Najar F.Z."/>
            <person name="Wiley G.B."/>
            <person name="Roe B."/>
            <person name="Binnewies T."/>
            <person name="Ussery D."/>
            <person name="Vereecke D."/>
            <person name="Gevers D."/>
            <person name="Holsters M."/>
            <person name="Oyaizu H."/>
        </authorList>
    </citation>
    <scope>NUCLEOTIDE SEQUENCE [LARGE SCALE GENOMIC DNA]</scope>
    <source>
        <strain evidence="12">ATCC 43989 / DSM 5975 / JCM 20966 / LMG 6465 / NBRC 14845 / NCIMB 13405 / ORS 571</strain>
    </source>
</reference>
<evidence type="ECO:0000313" key="11">
    <source>
        <dbReference type="EMBL" id="BAF87952.1"/>
    </source>
</evidence>
<dbReference type="KEGG" id="azc:AZC_1954"/>
<evidence type="ECO:0000256" key="9">
    <source>
        <dbReference type="ARBA" id="ARBA00023136"/>
    </source>
</evidence>
<dbReference type="Pfam" id="PF08521">
    <property type="entry name" value="2CSK_N"/>
    <property type="match status" value="1"/>
</dbReference>
<evidence type="ECO:0000256" key="1">
    <source>
        <dbReference type="ARBA" id="ARBA00000085"/>
    </source>
</evidence>
<evidence type="ECO:0000313" key="12">
    <source>
        <dbReference type="Proteomes" id="UP000000270"/>
    </source>
</evidence>
<keyword evidence="11" id="KW-0547">Nucleotide-binding</keyword>
<dbReference type="GO" id="GO:0005886">
    <property type="term" value="C:plasma membrane"/>
    <property type="evidence" value="ECO:0007669"/>
    <property type="project" value="TreeGrafter"/>
</dbReference>
<evidence type="ECO:0000259" key="10">
    <source>
        <dbReference type="PROSITE" id="PS50109"/>
    </source>
</evidence>
<dbReference type="Gene3D" id="3.30.565.10">
    <property type="entry name" value="Histidine kinase-like ATPase, C-terminal domain"/>
    <property type="match status" value="1"/>
</dbReference>
<protein>
    <recommendedName>
        <fullName evidence="3">histidine kinase</fullName>
        <ecNumber evidence="3">2.7.13.3</ecNumber>
    </recommendedName>
</protein>
<dbReference type="EC" id="2.7.13.3" evidence="3"/>
<evidence type="ECO:0000256" key="6">
    <source>
        <dbReference type="ARBA" id="ARBA00022692"/>
    </source>
</evidence>
<dbReference type="CDD" id="cd00075">
    <property type="entry name" value="HATPase"/>
    <property type="match status" value="1"/>
</dbReference>
<keyword evidence="5" id="KW-0808">Transferase</keyword>
<dbReference type="SUPFAM" id="SSF47384">
    <property type="entry name" value="Homodimeric domain of signal transducing histidine kinase"/>
    <property type="match status" value="1"/>
</dbReference>
<keyword evidence="11" id="KW-0067">ATP-binding</keyword>
<dbReference type="PANTHER" id="PTHR45436">
    <property type="entry name" value="SENSOR HISTIDINE KINASE YKOH"/>
    <property type="match status" value="1"/>
</dbReference>
<gene>
    <name evidence="11" type="ordered locus">AZC_1954</name>
</gene>
<dbReference type="InterPro" id="IPR036890">
    <property type="entry name" value="HATPase_C_sf"/>
</dbReference>
<dbReference type="SMART" id="SM00388">
    <property type="entry name" value="HisKA"/>
    <property type="match status" value="1"/>
</dbReference>
<accession>A8I2Y3</accession>
<dbReference type="InterPro" id="IPR005467">
    <property type="entry name" value="His_kinase_dom"/>
</dbReference>
<reference evidence="11 12" key="6">
    <citation type="journal article" date="2011" name="Appl. Environ. Microbiol.">
        <title>Involvement of the azorhizobial chromosome partition gene (parA) in the onset of bacteroid differentiation during Sesbania rostrata stem nodule development.</title>
        <authorList>
            <person name="Liu CT."/>
            <person name="Lee KB."/>
            <person name="Wang YS."/>
            <person name="Peng MH."/>
            <person name="Lee KT."/>
            <person name="Suzuki S."/>
            <person name="Suzuki T."/>
            <person name="Oyaizu H."/>
        </authorList>
    </citation>
    <scope>NUCLEOTIDE SEQUENCE [LARGE SCALE GENOMIC DNA]</scope>
    <source>
        <strain evidence="12">ATCC 43989 / DSM 5975 / JCM 20966 / LMG 6465 / NBRC 14845 / NCIMB 13405 / ORS 571</strain>
    </source>
</reference>
<reference evidence="11 12" key="5">
    <citation type="journal article" date="2010" name="Appl. Environ. Microbiol.">
        <title>phrR-like gene praR of Azorhizobium caulinodans ORS571 is essential for symbiosis with Sesbania rostrata and is involved in expression of reb genes.</title>
        <authorList>
            <person name="Akiba N."/>
            <person name="Aono T."/>
            <person name="Toyazaki H."/>
            <person name="Sato S."/>
            <person name="Oyaizu H."/>
        </authorList>
    </citation>
    <scope>NUCLEOTIDE SEQUENCE [LARGE SCALE GENOMIC DNA]</scope>
    <source>
        <strain evidence="12">ATCC 43989 / DSM 5975 / JCM 20966 / LMG 6465 / NBRC 14845 / NCIMB 13405 / ORS 571</strain>
    </source>
</reference>
<dbReference type="EMBL" id="AP009384">
    <property type="protein sequence ID" value="BAF87952.1"/>
    <property type="molecule type" value="Genomic_DNA"/>
</dbReference>
<dbReference type="eggNOG" id="COG0642">
    <property type="taxonomic scope" value="Bacteria"/>
</dbReference>
<dbReference type="PRINTS" id="PR00344">
    <property type="entry name" value="BCTRLSENSOR"/>
</dbReference>
<dbReference type="PROSITE" id="PS50109">
    <property type="entry name" value="HIS_KIN"/>
    <property type="match status" value="1"/>
</dbReference>
<dbReference type="CDD" id="cd00082">
    <property type="entry name" value="HisKA"/>
    <property type="match status" value="1"/>
</dbReference>
<proteinExistence type="predicted"/>
<keyword evidence="6" id="KW-0812">Transmembrane</keyword>
<evidence type="ECO:0000256" key="7">
    <source>
        <dbReference type="ARBA" id="ARBA00022777"/>
    </source>
</evidence>
<feature type="domain" description="Histidine kinase" evidence="10">
    <location>
        <begin position="226"/>
        <end position="432"/>
    </location>
</feature>
<dbReference type="Pfam" id="PF00512">
    <property type="entry name" value="HisKA"/>
    <property type="match status" value="1"/>
</dbReference>
<dbReference type="InterPro" id="IPR003661">
    <property type="entry name" value="HisK_dim/P_dom"/>
</dbReference>
<reference evidence="11 12" key="1">
    <citation type="journal article" date="2007" name="Appl. Environ. Microbiol.">
        <title>Rhizobial factors required for stem nodule maturation and maintenance in Sesbania rostrata-Azorhizobium caulinodans ORS571 symbiosis.</title>
        <authorList>
            <person name="Suzuki S."/>
            <person name="Aono T."/>
            <person name="Lee KB."/>
            <person name="Suzuki T."/>
            <person name="Liu CT."/>
            <person name="Miwa H."/>
            <person name="Wakao S."/>
            <person name="Iki T."/>
            <person name="Oyaizu H."/>
        </authorList>
    </citation>
    <scope>NUCLEOTIDE SEQUENCE [LARGE SCALE GENOMIC DNA]</scope>
    <source>
        <strain evidence="12">ATCC 43989 / DSM 5975 / JCM 20966 / LMG 6465 / NBRC 14845 / NCIMB 13405 / ORS 571</strain>
    </source>
</reference>
<evidence type="ECO:0000256" key="5">
    <source>
        <dbReference type="ARBA" id="ARBA00022679"/>
    </source>
</evidence>
<dbReference type="AlphaFoldDB" id="A8I2Y3"/>
<dbReference type="GO" id="GO:0000155">
    <property type="term" value="F:phosphorelay sensor kinase activity"/>
    <property type="evidence" value="ECO:0007669"/>
    <property type="project" value="InterPro"/>
</dbReference>
<dbReference type="HOGENOM" id="CLU_000445_89_37_5"/>
<keyword evidence="12" id="KW-1185">Reference proteome</keyword>
<name>A8I2Y3_AZOC5</name>
<dbReference type="Gene3D" id="1.10.287.130">
    <property type="match status" value="1"/>
</dbReference>
<dbReference type="SUPFAM" id="SSF55874">
    <property type="entry name" value="ATPase domain of HSP90 chaperone/DNA topoisomerase II/histidine kinase"/>
    <property type="match status" value="1"/>
</dbReference>
<evidence type="ECO:0000256" key="4">
    <source>
        <dbReference type="ARBA" id="ARBA00022553"/>
    </source>
</evidence>
<keyword evidence="9" id="KW-0472">Membrane</keyword>
<evidence type="ECO:0000256" key="2">
    <source>
        <dbReference type="ARBA" id="ARBA00004370"/>
    </source>
</evidence>
<sequence length="436" mass="46133">MLALGALLLSFAAWEYAKVAARDAYDKLLIGGAVQIAENVYVQGGVVALDPPAAAFSTLSAYDLVFYRVTDPRGVVVAGYDDLAKGVGGAALHRGVVLRDGTYQGQPVRIAALGKQLEDAGGGWAEIVLAQTMRAREALAWDLTTKAVALIAVMSLLGLLATALSLGLAFSPLTRLEGEIAGRRPDDLRPIQVSPPREVRALVGAIDGFMRRLEERIVMMQRFIADAAHQIRTPLAAIDAEAELLSDELDDPARMDPLRNRIADVGRLASQLLDHAMVLHRMETARLQPVELNALAKSVLAQTVPLSLEREVSITFVPAPGEVTIAGDPISLREAIANLIHNAVVHGARARLAVEVGGDQAHAVVTVGDDGPGIPDGERERLCAPFQRGEGSHGSGLGLAIAAEVARAHGGGIRFEMREGLFCVSLVLAVAPAREA</sequence>
<dbReference type="Proteomes" id="UP000000270">
    <property type="component" value="Chromosome"/>
</dbReference>
<organism evidence="11 12">
    <name type="scientific">Azorhizobium caulinodans (strain ATCC 43989 / DSM 5975 / JCM 20966 / LMG 6465 / NBRC 14845 / NCIMB 13405 / ORS 571)</name>
    <dbReference type="NCBI Taxonomy" id="438753"/>
    <lineage>
        <taxon>Bacteria</taxon>
        <taxon>Pseudomonadati</taxon>
        <taxon>Pseudomonadota</taxon>
        <taxon>Alphaproteobacteria</taxon>
        <taxon>Hyphomicrobiales</taxon>
        <taxon>Xanthobacteraceae</taxon>
        <taxon>Azorhizobium</taxon>
    </lineage>
</organism>
<comment type="subcellular location">
    <subcellularLocation>
        <location evidence="2">Membrane</location>
    </subcellularLocation>
</comment>
<keyword evidence="7" id="KW-0418">Kinase</keyword>
<evidence type="ECO:0000256" key="8">
    <source>
        <dbReference type="ARBA" id="ARBA00022989"/>
    </source>
</evidence>
<dbReference type="GO" id="GO:0005524">
    <property type="term" value="F:ATP binding"/>
    <property type="evidence" value="ECO:0007669"/>
    <property type="project" value="UniProtKB-KW"/>
</dbReference>
<dbReference type="STRING" id="438753.AZC_1954"/>
<reference evidence="11 12" key="4">
    <citation type="journal article" date="2009" name="Appl. Environ. Microbiol.">
        <title>Comparative genome-wide transcriptional profiling of Azorhizobium caulinodans ORS571 grown under free-living and symbiotic conditions.</title>
        <authorList>
            <person name="Tsukada S."/>
            <person name="Aono T."/>
            <person name="Akiba N."/>
            <person name="Lee KB."/>
            <person name="Liu CT."/>
            <person name="Toyazaki H."/>
            <person name="Oyaizu H."/>
        </authorList>
    </citation>
    <scope>NUCLEOTIDE SEQUENCE [LARGE SCALE GENOMIC DNA]</scope>
    <source>
        <strain evidence="12">ATCC 43989 / DSM 5975 / JCM 20966 / LMG 6465 / NBRC 14845 / NCIMB 13405 / ORS 571</strain>
    </source>
</reference>
<evidence type="ECO:0000256" key="3">
    <source>
        <dbReference type="ARBA" id="ARBA00012438"/>
    </source>
</evidence>
<dbReference type="InterPro" id="IPR050428">
    <property type="entry name" value="TCS_sensor_his_kinase"/>
</dbReference>
<keyword evidence="4" id="KW-0597">Phosphoprotein</keyword>
<dbReference type="SMART" id="SM00387">
    <property type="entry name" value="HATPase_c"/>
    <property type="match status" value="1"/>
</dbReference>
<dbReference type="InterPro" id="IPR013727">
    <property type="entry name" value="2CSK_N"/>
</dbReference>
<dbReference type="Pfam" id="PF02518">
    <property type="entry name" value="HATPase_c"/>
    <property type="match status" value="1"/>
</dbReference>
<reference evidence="11 12" key="3">
    <citation type="journal article" date="2008" name="BMC Genomics">
        <title>The genome of the versatile nitrogen fixer Azorhizobium caulinodans ORS571.</title>
        <authorList>
            <person name="Lee KB."/>
            <person name="Backer P.D."/>
            <person name="Aono T."/>
            <person name="Liu CT."/>
            <person name="Suzuki S."/>
            <person name="Suzuki T."/>
            <person name="Kaneko T."/>
            <person name="Yamada M."/>
            <person name="Tabata S."/>
            <person name="Kupfer D.M."/>
            <person name="Najar F.Z."/>
            <person name="Wiley G.B."/>
            <person name="Roe B."/>
            <person name="Binnewies T.T."/>
            <person name="Ussery D.W."/>
            <person name="D'Haeze W."/>
            <person name="Herder J.D."/>
            <person name="Gevers D."/>
            <person name="Vereecke D."/>
            <person name="Holsters M."/>
            <person name="Oyaizu H."/>
        </authorList>
    </citation>
    <scope>NUCLEOTIDE SEQUENCE [LARGE SCALE GENOMIC DNA]</scope>
    <source>
        <strain evidence="12">ATCC 43989 / DSM 5975 / JCM 20966 / LMG 6465 / NBRC 14845 / NCIMB 13405 / ORS 571</strain>
    </source>
</reference>
<comment type="catalytic activity">
    <reaction evidence="1">
        <text>ATP + protein L-histidine = ADP + protein N-phospho-L-histidine.</text>
        <dbReference type="EC" id="2.7.13.3"/>
    </reaction>
</comment>